<dbReference type="NCBIfam" id="NF041747">
    <property type="entry name" value="Drt3a"/>
    <property type="match status" value="1"/>
</dbReference>
<evidence type="ECO:0000259" key="1">
    <source>
        <dbReference type="PROSITE" id="PS50878"/>
    </source>
</evidence>
<gene>
    <name evidence="2" type="ORF">GLW00_10865</name>
</gene>
<dbReference type="PROSITE" id="PS50878">
    <property type="entry name" value="RT_POL"/>
    <property type="match status" value="1"/>
</dbReference>
<dbReference type="AlphaFoldDB" id="A0A845FBP8"/>
<dbReference type="EMBL" id="WMFA01000003">
    <property type="protein sequence ID" value="MYL71360.1"/>
    <property type="molecule type" value="Genomic_DNA"/>
</dbReference>
<accession>A0A845FBP8</accession>
<name>A0A845FBP8_9BACI</name>
<reference evidence="2 3" key="1">
    <citation type="submission" date="2019-11" db="EMBL/GenBank/DDBJ databases">
        <title>Genome sequences of 17 halophilic strains isolated from different environments.</title>
        <authorList>
            <person name="Furrow R.E."/>
        </authorList>
    </citation>
    <scope>NUCLEOTIDE SEQUENCE [LARGE SCALE GENOMIC DNA]</scope>
    <source>
        <strain evidence="2 3">SL-4</strain>
    </source>
</reference>
<sequence>MDMNITLDKNLLDTYFKLLKPSLKTGKDRVNVSNFERNIDQNLDIIERKTNNHTYQFTNFKKVTTNGRTVNIPTIRDRILIEYLKDTIKQKYKIKLKDRTTIISNLKDILSENIDYYIIRLDIENFFQSIHLNDLLSKIEKSSLLQYREYDLLQKLLSKQATGLPTGLSISNYLSELFLEGFDLRLRRIHANILFYSRYVDDIIIVVAGKVSKTETTKIHNKIESIFKEYKLKMNKSKSESKVLTKDKNSTAIEYLGYTFKRTRKNNTQKREPSLEIGISNDKLQKYTAKINYIFFDFFQNNNEHLLYERLKVLTKKNKMSKKLFAIETNSKFSLKYTSVTFGLSEDYKFINDASFKLVEKKLNQNIHLAKKNIHNRKMRRKLHKMGSINSNSGKINIIDKIPIHSLRSKVNKLDSSTNYSQILKMRKSELLHHYFRMIQ</sequence>
<dbReference type="InterPro" id="IPR043502">
    <property type="entry name" value="DNA/RNA_pol_sf"/>
</dbReference>
<feature type="domain" description="Reverse transcriptase" evidence="1">
    <location>
        <begin position="27"/>
        <end position="260"/>
    </location>
</feature>
<dbReference type="InterPro" id="IPR000477">
    <property type="entry name" value="RT_dom"/>
</dbReference>
<proteinExistence type="predicted"/>
<dbReference type="SUPFAM" id="SSF56672">
    <property type="entry name" value="DNA/RNA polymerases"/>
    <property type="match status" value="1"/>
</dbReference>
<dbReference type="Proteomes" id="UP000450457">
    <property type="component" value="Unassembled WGS sequence"/>
</dbReference>
<evidence type="ECO:0000313" key="3">
    <source>
        <dbReference type="Proteomes" id="UP000450457"/>
    </source>
</evidence>
<protein>
    <recommendedName>
        <fullName evidence="1">Reverse transcriptase domain-containing protein</fullName>
    </recommendedName>
</protein>
<evidence type="ECO:0000313" key="2">
    <source>
        <dbReference type="EMBL" id="MYL71360.1"/>
    </source>
</evidence>
<organism evidence="2 3">
    <name type="scientific">Halobacillus litoralis</name>
    <dbReference type="NCBI Taxonomy" id="45668"/>
    <lineage>
        <taxon>Bacteria</taxon>
        <taxon>Bacillati</taxon>
        <taxon>Bacillota</taxon>
        <taxon>Bacilli</taxon>
        <taxon>Bacillales</taxon>
        <taxon>Bacillaceae</taxon>
        <taxon>Halobacillus</taxon>
    </lineage>
</organism>
<comment type="caution">
    <text evidence="2">The sequence shown here is derived from an EMBL/GenBank/DDBJ whole genome shotgun (WGS) entry which is preliminary data.</text>
</comment>
<dbReference type="CDD" id="cd01646">
    <property type="entry name" value="RT_Bac_retron_I"/>
    <property type="match status" value="1"/>
</dbReference>
<dbReference type="Pfam" id="PF00078">
    <property type="entry name" value="RVT_1"/>
    <property type="match status" value="1"/>
</dbReference>